<dbReference type="EMBL" id="CM017645">
    <property type="protein sequence ID" value="TYJ15959.1"/>
    <property type="molecule type" value="Genomic_DNA"/>
</dbReference>
<dbReference type="AlphaFoldDB" id="A0A5D2XQ20"/>
<organism evidence="1 2">
    <name type="scientific">Gossypium mustelinum</name>
    <name type="common">Cotton</name>
    <name type="synonym">Gossypium caicoense</name>
    <dbReference type="NCBI Taxonomy" id="34275"/>
    <lineage>
        <taxon>Eukaryota</taxon>
        <taxon>Viridiplantae</taxon>
        <taxon>Streptophyta</taxon>
        <taxon>Embryophyta</taxon>
        <taxon>Tracheophyta</taxon>
        <taxon>Spermatophyta</taxon>
        <taxon>Magnoliopsida</taxon>
        <taxon>eudicotyledons</taxon>
        <taxon>Gunneridae</taxon>
        <taxon>Pentapetalae</taxon>
        <taxon>rosids</taxon>
        <taxon>malvids</taxon>
        <taxon>Malvales</taxon>
        <taxon>Malvaceae</taxon>
        <taxon>Malvoideae</taxon>
        <taxon>Gossypium</taxon>
    </lineage>
</organism>
<reference evidence="1 2" key="1">
    <citation type="submission" date="2019-07" db="EMBL/GenBank/DDBJ databases">
        <title>WGS assembly of Gossypium mustelinum.</title>
        <authorList>
            <person name="Chen Z.J."/>
            <person name="Sreedasyam A."/>
            <person name="Ando A."/>
            <person name="Song Q."/>
            <person name="De L."/>
            <person name="Hulse-Kemp A."/>
            <person name="Ding M."/>
            <person name="Ye W."/>
            <person name="Kirkbride R."/>
            <person name="Jenkins J."/>
            <person name="Plott C."/>
            <person name="Lovell J."/>
            <person name="Lin Y.-M."/>
            <person name="Vaughn R."/>
            <person name="Liu B."/>
            <person name="Li W."/>
            <person name="Simpson S."/>
            <person name="Scheffler B."/>
            <person name="Saski C."/>
            <person name="Grover C."/>
            <person name="Hu G."/>
            <person name="Conover J."/>
            <person name="Carlson J."/>
            <person name="Shu S."/>
            <person name="Boston L."/>
            <person name="Williams M."/>
            <person name="Peterson D."/>
            <person name="Mcgee K."/>
            <person name="Jones D."/>
            <person name="Wendel J."/>
            <person name="Stelly D."/>
            <person name="Grimwood J."/>
            <person name="Schmutz J."/>
        </authorList>
    </citation>
    <scope>NUCLEOTIDE SEQUENCE [LARGE SCALE GENOMIC DNA]</scope>
    <source>
        <strain evidence="1">1408120.09</strain>
    </source>
</reference>
<protein>
    <submittedName>
        <fullName evidence="1">Uncharacterized protein</fullName>
    </submittedName>
</protein>
<accession>A0A5D2XQ20</accession>
<keyword evidence="2" id="KW-1185">Reference proteome</keyword>
<evidence type="ECO:0000313" key="2">
    <source>
        <dbReference type="Proteomes" id="UP000323597"/>
    </source>
</evidence>
<sequence length="65" mass="7535">MYSIDHCYCATTVIICCCILGDRHLMLLKALRRGQIYLKEIVHRGLNKILLLIFNSVQLQVFVAR</sequence>
<gene>
    <name evidence="1" type="ORF">E1A91_A10G217900v1</name>
</gene>
<proteinExistence type="predicted"/>
<name>A0A5D2XQ20_GOSMU</name>
<dbReference type="Proteomes" id="UP000323597">
    <property type="component" value="Chromosome A10"/>
</dbReference>
<evidence type="ECO:0000313" key="1">
    <source>
        <dbReference type="EMBL" id="TYJ15959.1"/>
    </source>
</evidence>